<evidence type="ECO:0000313" key="1">
    <source>
        <dbReference type="EMBL" id="SHJ34980.1"/>
    </source>
</evidence>
<gene>
    <name evidence="1" type="ORF">SAMN05444280_11725</name>
</gene>
<dbReference type="PROSITE" id="PS51257">
    <property type="entry name" value="PROKAR_LIPOPROTEIN"/>
    <property type="match status" value="1"/>
</dbReference>
<accession>A0A1M6IKM9</accession>
<evidence type="ECO:0008006" key="3">
    <source>
        <dbReference type="Google" id="ProtNLM"/>
    </source>
</evidence>
<dbReference type="AlphaFoldDB" id="A0A1M6IKM9"/>
<dbReference type="RefSeq" id="WP_175552524.1">
    <property type="nucleotide sequence ID" value="NZ_FQZE01000017.1"/>
</dbReference>
<protein>
    <recommendedName>
        <fullName evidence="3">DUF4270 domain-containing protein</fullName>
    </recommendedName>
</protein>
<proteinExistence type="predicted"/>
<dbReference type="EMBL" id="FQZE01000017">
    <property type="protein sequence ID" value="SHJ34980.1"/>
    <property type="molecule type" value="Genomic_DNA"/>
</dbReference>
<organism evidence="1 2">
    <name type="scientific">Tangfeifania diversioriginum</name>
    <dbReference type="NCBI Taxonomy" id="1168035"/>
    <lineage>
        <taxon>Bacteria</taxon>
        <taxon>Pseudomonadati</taxon>
        <taxon>Bacteroidota</taxon>
        <taxon>Bacteroidia</taxon>
        <taxon>Marinilabiliales</taxon>
        <taxon>Prolixibacteraceae</taxon>
        <taxon>Tangfeifania</taxon>
    </lineage>
</organism>
<dbReference type="Pfam" id="PF14092">
    <property type="entry name" value="DUF4270"/>
    <property type="match status" value="1"/>
</dbReference>
<dbReference type="Proteomes" id="UP000184050">
    <property type="component" value="Unassembled WGS sequence"/>
</dbReference>
<name>A0A1M6IKM9_9BACT</name>
<reference evidence="1 2" key="1">
    <citation type="submission" date="2016-11" db="EMBL/GenBank/DDBJ databases">
        <authorList>
            <person name="Jaros S."/>
            <person name="Januszkiewicz K."/>
            <person name="Wedrychowicz H."/>
        </authorList>
    </citation>
    <scope>NUCLEOTIDE SEQUENCE [LARGE SCALE GENOMIC DNA]</scope>
    <source>
        <strain evidence="1 2">DSM 27063</strain>
    </source>
</reference>
<dbReference type="InterPro" id="IPR025366">
    <property type="entry name" value="DUF4270"/>
</dbReference>
<evidence type="ECO:0000313" key="2">
    <source>
        <dbReference type="Proteomes" id="UP000184050"/>
    </source>
</evidence>
<sequence length="451" mass="50737">MNRYHLITGTIALLILFVSCEENNDLGMDLLPSEDLIEVRSLVEKSSISSYTYREDSIQTDESSKSLIGTFNDPEFGETKIDFAAQFRLQAYPEYGTNPVVDSVKLFLYYRGIYGDTVTPQTFNVYELETALDVDADYYQGTDLKSLASDQLIGQLEYTPQIRLDSASADTFFQLISIPLDNSLGNKLVNADSLQMVNNDVFLEYFKGLYIETEKDTDEGGAILQLDAASTSEFQGSAMVVYYNNDENMEADEPDTLLNPYVITQFSARVNSIQHDYSETAFFDNLNADTGDDSLIYVQSTGGLKSKIYIENLTHLIDSIKVNEQGDSVKIAINKAELVFQIDTLASEVEKYPPPRQLLFTVLDEEGREFLPADYMFSPVFYGGAMNPNDYTYKFNITQHIQQIIDDKDVKNLGFFLTTAQKNNEANRVVIKGSGSQTGIKLIITYSKFNQ</sequence>
<dbReference type="STRING" id="1168035.SAMN05444280_11725"/>
<keyword evidence="2" id="KW-1185">Reference proteome</keyword>